<reference evidence="2 4" key="2">
    <citation type="submission" date="2015-12" db="EMBL/GenBank/DDBJ databases">
        <authorList>
            <person name="Lauer A."/>
            <person name="Humrighouse B."/>
            <person name="Loparev V."/>
            <person name="Shewmaker P.L."/>
            <person name="Whitney A.M."/>
            <person name="McLaughlin R.W."/>
        </authorList>
    </citation>
    <scope>NUCLEOTIDE SEQUENCE [LARGE SCALE GENOMIC DNA]</scope>
    <source>
        <strain evidence="2 4">LMG 23085</strain>
    </source>
</reference>
<proteinExistence type="predicted"/>
<sequence length="108" mass="12821">MVLEALDRIREAEADVERMRQTVKTELSLYEQKKAEKFKQKQVASQEKITVLLQELETQKNAELQKEKDILLSEAKEQNQDFREKYEKNKASIIDYVIERVKKIYGSQ</sequence>
<evidence type="ECO:0000313" key="2">
    <source>
        <dbReference type="EMBL" id="ALS00434.1"/>
    </source>
</evidence>
<protein>
    <submittedName>
        <fullName evidence="3">Uncharacterized protein</fullName>
    </submittedName>
</protein>
<dbReference type="RefSeq" id="WP_071878482.1">
    <property type="nucleotide sequence ID" value="NZ_JXLC01000020.1"/>
</dbReference>
<dbReference type="KEGG" id="ess:ATZ33_03315"/>
<evidence type="ECO:0000313" key="4">
    <source>
        <dbReference type="Proteomes" id="UP000065511"/>
    </source>
</evidence>
<keyword evidence="1" id="KW-0175">Coiled coil</keyword>
<dbReference type="Proteomes" id="UP000065511">
    <property type="component" value="Chromosome"/>
</dbReference>
<evidence type="ECO:0000313" key="3">
    <source>
        <dbReference type="EMBL" id="OJG90197.1"/>
    </source>
</evidence>
<name>A0A0S3K866_9ENTE</name>
<feature type="coiled-coil region" evidence="1">
    <location>
        <begin position="61"/>
        <end position="92"/>
    </location>
</feature>
<keyword evidence="4" id="KW-1185">Reference proteome</keyword>
<evidence type="ECO:0000256" key="1">
    <source>
        <dbReference type="SAM" id="Coils"/>
    </source>
</evidence>
<dbReference type="EMBL" id="JXLC01000020">
    <property type="protein sequence ID" value="OJG90197.1"/>
    <property type="molecule type" value="Genomic_DNA"/>
</dbReference>
<evidence type="ECO:0000313" key="5">
    <source>
        <dbReference type="Proteomes" id="UP000183039"/>
    </source>
</evidence>
<dbReference type="AlphaFoldDB" id="A0A0S3K866"/>
<organism evidence="3 5">
    <name type="scientific">Enterococcus silesiacus</name>
    <dbReference type="NCBI Taxonomy" id="332949"/>
    <lineage>
        <taxon>Bacteria</taxon>
        <taxon>Bacillati</taxon>
        <taxon>Bacillota</taxon>
        <taxon>Bacilli</taxon>
        <taxon>Lactobacillales</taxon>
        <taxon>Enterococcaceae</taxon>
        <taxon>Enterococcus</taxon>
    </lineage>
</organism>
<dbReference type="EMBL" id="CP013614">
    <property type="protein sequence ID" value="ALS00434.1"/>
    <property type="molecule type" value="Genomic_DNA"/>
</dbReference>
<feature type="coiled-coil region" evidence="1">
    <location>
        <begin position="2"/>
        <end position="29"/>
    </location>
</feature>
<accession>A0A0S3K866</accession>
<dbReference type="Proteomes" id="UP000183039">
    <property type="component" value="Unassembled WGS sequence"/>
</dbReference>
<dbReference type="OrthoDB" id="2194318at2"/>
<reference evidence="3 5" key="1">
    <citation type="submission" date="2014-12" db="EMBL/GenBank/DDBJ databases">
        <title>Draft genome sequences of 29 type strains of Enterococci.</title>
        <authorList>
            <person name="Zhong Z."/>
            <person name="Sun Z."/>
            <person name="Liu W."/>
            <person name="Zhang W."/>
            <person name="Zhang H."/>
        </authorList>
    </citation>
    <scope>NUCLEOTIDE SEQUENCE [LARGE SCALE GENOMIC DNA]</scope>
    <source>
        <strain evidence="3 5">DSM 22801</strain>
    </source>
</reference>
<gene>
    <name evidence="2" type="ORF">ATZ33_03315</name>
    <name evidence="3" type="ORF">RV15_GL001461</name>
</gene>